<keyword evidence="4" id="KW-1185">Reference proteome</keyword>
<dbReference type="OrthoDB" id="1828825at2"/>
<dbReference type="InterPro" id="IPR013830">
    <property type="entry name" value="SGNH_hydro"/>
</dbReference>
<evidence type="ECO:0000313" key="4">
    <source>
        <dbReference type="Proteomes" id="UP000306628"/>
    </source>
</evidence>
<gene>
    <name evidence="3" type="ORF">ETD85_56750</name>
</gene>
<dbReference type="InterPro" id="IPR036514">
    <property type="entry name" value="SGNH_hydro_sf"/>
</dbReference>
<protein>
    <submittedName>
        <fullName evidence="3">SGNH/GDSL hydrolase family protein</fullName>
    </submittedName>
</protein>
<evidence type="ECO:0000259" key="2">
    <source>
        <dbReference type="Pfam" id="PF13472"/>
    </source>
</evidence>
<sequence>MGGGRGDAAAGGPDPARRGGHRARPHHRPRVGTRVRRAGGRAVQDRDRAGLPGGLRRSLLHRGVGALSRGGRPVTTWAAAAERLGGALRELTVRNVVRTTVGGTGLRVRLTNAFGDRVVTFGAVYAGVPRAGAALEPGSNRRLLFGGRLGVSLAPGATVLSDPLPGVVGARQRLAVSVYLRGEGGVLTGRNRATAPARAGECAASPAYRSVPGDHAGDGDGSAYEREVTSWHWLDAVTLCAPAEAPGAGDSWAGASGVGVPGVGALGVAVLGDSIATGVGSETGHGWPDLLADRAFRASWPLAVANEGVSGGCVLTAGTGRSAEERLTAEVLTKPGIGTVILAAGINDLGAGARAEDLVAAYRRIVATAHAAGVGVVGATLTPFAGAEYHTPAGERARQAVNAFVREGGAFDGLADFDAALRDLSLIQI</sequence>
<dbReference type="PANTHER" id="PTHR43784">
    <property type="entry name" value="GDSL-LIKE LIPASE/ACYLHYDROLASE, PUTATIVE (AFU_ORTHOLOGUE AFUA_2G00820)-RELATED"/>
    <property type="match status" value="1"/>
</dbReference>
<dbReference type="Gene3D" id="3.40.50.1110">
    <property type="entry name" value="SGNH hydrolase"/>
    <property type="match status" value="1"/>
</dbReference>
<dbReference type="Proteomes" id="UP000306628">
    <property type="component" value="Unassembled WGS sequence"/>
</dbReference>
<organism evidence="3 4">
    <name type="scientific">Nonomuraea zeae</name>
    <dbReference type="NCBI Taxonomy" id="1642303"/>
    <lineage>
        <taxon>Bacteria</taxon>
        <taxon>Bacillati</taxon>
        <taxon>Actinomycetota</taxon>
        <taxon>Actinomycetes</taxon>
        <taxon>Streptosporangiales</taxon>
        <taxon>Streptosporangiaceae</taxon>
        <taxon>Nonomuraea</taxon>
    </lineage>
</organism>
<dbReference type="Pfam" id="PF13472">
    <property type="entry name" value="Lipase_GDSL_2"/>
    <property type="match status" value="1"/>
</dbReference>
<accession>A0A5S4FB29</accession>
<evidence type="ECO:0000256" key="1">
    <source>
        <dbReference type="SAM" id="MobiDB-lite"/>
    </source>
</evidence>
<dbReference type="GO" id="GO:0016787">
    <property type="term" value="F:hydrolase activity"/>
    <property type="evidence" value="ECO:0007669"/>
    <property type="project" value="UniProtKB-KW"/>
</dbReference>
<dbReference type="AlphaFoldDB" id="A0A5S4FB29"/>
<comment type="caution">
    <text evidence="3">The sequence shown here is derived from an EMBL/GenBank/DDBJ whole genome shotgun (WGS) entry which is preliminary data.</text>
</comment>
<feature type="domain" description="SGNH hydrolase-type esterase" evidence="2">
    <location>
        <begin position="270"/>
        <end position="419"/>
    </location>
</feature>
<keyword evidence="3" id="KW-0378">Hydrolase</keyword>
<feature type="region of interest" description="Disordered" evidence="1">
    <location>
        <begin position="1"/>
        <end position="54"/>
    </location>
</feature>
<feature type="compositionally biased region" description="Basic residues" evidence="1">
    <location>
        <begin position="18"/>
        <end position="39"/>
    </location>
</feature>
<reference evidence="3 4" key="1">
    <citation type="submission" date="2019-05" db="EMBL/GenBank/DDBJ databases">
        <title>Draft genome sequence of Nonomuraea zeae DSM 100528.</title>
        <authorList>
            <person name="Saricaoglu S."/>
            <person name="Isik K."/>
        </authorList>
    </citation>
    <scope>NUCLEOTIDE SEQUENCE [LARGE SCALE GENOMIC DNA]</scope>
    <source>
        <strain evidence="3 4">DSM 100528</strain>
    </source>
</reference>
<dbReference type="InterPro" id="IPR053140">
    <property type="entry name" value="GDSL_Rv0518-like"/>
</dbReference>
<dbReference type="SUPFAM" id="SSF52266">
    <property type="entry name" value="SGNH hydrolase"/>
    <property type="match status" value="1"/>
</dbReference>
<dbReference type="EMBL" id="VCKX01000408">
    <property type="protein sequence ID" value="TMR14384.1"/>
    <property type="molecule type" value="Genomic_DNA"/>
</dbReference>
<name>A0A5S4FB29_9ACTN</name>
<dbReference type="PANTHER" id="PTHR43784:SF2">
    <property type="entry name" value="GDSL-LIKE LIPASE_ACYLHYDROLASE, PUTATIVE (AFU_ORTHOLOGUE AFUA_2G00820)-RELATED"/>
    <property type="match status" value="1"/>
</dbReference>
<evidence type="ECO:0000313" key="3">
    <source>
        <dbReference type="EMBL" id="TMR14384.1"/>
    </source>
</evidence>
<proteinExistence type="predicted"/>